<dbReference type="EMBL" id="JACTNZ010000006">
    <property type="protein sequence ID" value="KAG5543362.1"/>
    <property type="molecule type" value="Genomic_DNA"/>
</dbReference>
<keyword evidence="8" id="KW-1185">Reference proteome</keyword>
<name>A0AAV6JSU5_9ERIC</name>
<evidence type="ECO:0000256" key="2">
    <source>
        <dbReference type="ARBA" id="ARBA00023015"/>
    </source>
</evidence>
<dbReference type="AlphaFoldDB" id="A0AAV6JSU5"/>
<evidence type="ECO:0000313" key="7">
    <source>
        <dbReference type="EMBL" id="KAG5543362.1"/>
    </source>
</evidence>
<sequence length="176" mass="19582">MPSPEFPVPLDSSPKSVIHRSLRFPISIPLKNENEQGLSGLVVQEPTVGVQGSSDSEIVGDGFRWRKYGQKVVKGNPYPRNNYCLPVSIAIVANMSLDNQLCLTKRLNGRAEVTTDAPISSATCASTSRELQMIRRPLSRHTRENTTTACPSKTQIQQHVNRIHRLQLRRASHDPC</sequence>
<comment type="caution">
    <text evidence="7">The sequence shown here is derived from an EMBL/GenBank/DDBJ whole genome shotgun (WGS) entry which is preliminary data.</text>
</comment>
<dbReference type="SUPFAM" id="SSF118290">
    <property type="entry name" value="WRKY DNA-binding domain"/>
    <property type="match status" value="1"/>
</dbReference>
<keyword evidence="3" id="KW-0238">DNA-binding</keyword>
<keyword evidence="5" id="KW-0539">Nucleus</keyword>
<evidence type="ECO:0000256" key="4">
    <source>
        <dbReference type="ARBA" id="ARBA00023163"/>
    </source>
</evidence>
<dbReference type="InterPro" id="IPR036576">
    <property type="entry name" value="WRKY_dom_sf"/>
</dbReference>
<keyword evidence="2" id="KW-0805">Transcription regulation</keyword>
<evidence type="ECO:0000259" key="6">
    <source>
        <dbReference type="PROSITE" id="PS50811"/>
    </source>
</evidence>
<evidence type="ECO:0000313" key="8">
    <source>
        <dbReference type="Proteomes" id="UP000823749"/>
    </source>
</evidence>
<dbReference type="GO" id="GO:0003700">
    <property type="term" value="F:DNA-binding transcription factor activity"/>
    <property type="evidence" value="ECO:0007669"/>
    <property type="project" value="InterPro"/>
</dbReference>
<dbReference type="PANTHER" id="PTHR31221:SF90">
    <property type="entry name" value="WRKY TRANSCRIPTION FACTOR 44"/>
    <property type="match status" value="1"/>
</dbReference>
<reference evidence="7 8" key="1">
    <citation type="submission" date="2020-08" db="EMBL/GenBank/DDBJ databases">
        <title>Plant Genome Project.</title>
        <authorList>
            <person name="Zhang R.-G."/>
        </authorList>
    </citation>
    <scope>NUCLEOTIDE SEQUENCE [LARGE SCALE GENOMIC DNA]</scope>
    <source>
        <strain evidence="7">WSP0</strain>
        <tissue evidence="7">Leaf</tissue>
    </source>
</reference>
<dbReference type="GO" id="GO:0005634">
    <property type="term" value="C:nucleus"/>
    <property type="evidence" value="ECO:0007669"/>
    <property type="project" value="UniProtKB-SubCell"/>
</dbReference>
<accession>A0AAV6JSU5</accession>
<dbReference type="InterPro" id="IPR003657">
    <property type="entry name" value="WRKY_dom"/>
</dbReference>
<dbReference type="InterPro" id="IPR044810">
    <property type="entry name" value="WRKY_plant"/>
</dbReference>
<dbReference type="Gene3D" id="2.20.25.80">
    <property type="entry name" value="WRKY domain"/>
    <property type="match status" value="1"/>
</dbReference>
<protein>
    <recommendedName>
        <fullName evidence="6">WRKY domain-containing protein</fullName>
    </recommendedName>
</protein>
<dbReference type="GO" id="GO:0043565">
    <property type="term" value="F:sequence-specific DNA binding"/>
    <property type="evidence" value="ECO:0007669"/>
    <property type="project" value="InterPro"/>
</dbReference>
<evidence type="ECO:0000256" key="1">
    <source>
        <dbReference type="ARBA" id="ARBA00004123"/>
    </source>
</evidence>
<dbReference type="Pfam" id="PF03106">
    <property type="entry name" value="WRKY"/>
    <property type="match status" value="1"/>
</dbReference>
<organism evidence="7 8">
    <name type="scientific">Rhododendron griersonianum</name>
    <dbReference type="NCBI Taxonomy" id="479676"/>
    <lineage>
        <taxon>Eukaryota</taxon>
        <taxon>Viridiplantae</taxon>
        <taxon>Streptophyta</taxon>
        <taxon>Embryophyta</taxon>
        <taxon>Tracheophyta</taxon>
        <taxon>Spermatophyta</taxon>
        <taxon>Magnoliopsida</taxon>
        <taxon>eudicotyledons</taxon>
        <taxon>Gunneridae</taxon>
        <taxon>Pentapetalae</taxon>
        <taxon>asterids</taxon>
        <taxon>Ericales</taxon>
        <taxon>Ericaceae</taxon>
        <taxon>Ericoideae</taxon>
        <taxon>Rhodoreae</taxon>
        <taxon>Rhododendron</taxon>
    </lineage>
</organism>
<gene>
    <name evidence="7" type="ORF">RHGRI_016182</name>
</gene>
<dbReference type="PANTHER" id="PTHR31221">
    <property type="entry name" value="WRKY TRANSCRIPTION FACTOR PROTEIN 1-RELATED"/>
    <property type="match status" value="1"/>
</dbReference>
<comment type="subcellular location">
    <subcellularLocation>
        <location evidence="1">Nucleus</location>
    </subcellularLocation>
</comment>
<dbReference type="PROSITE" id="PS50811">
    <property type="entry name" value="WRKY"/>
    <property type="match status" value="1"/>
</dbReference>
<dbReference type="SMART" id="SM00774">
    <property type="entry name" value="WRKY"/>
    <property type="match status" value="1"/>
</dbReference>
<evidence type="ECO:0000256" key="3">
    <source>
        <dbReference type="ARBA" id="ARBA00023125"/>
    </source>
</evidence>
<keyword evidence="4" id="KW-0804">Transcription</keyword>
<feature type="domain" description="WRKY" evidence="6">
    <location>
        <begin position="54"/>
        <end position="121"/>
    </location>
</feature>
<dbReference type="Proteomes" id="UP000823749">
    <property type="component" value="Chromosome 6"/>
</dbReference>
<evidence type="ECO:0000256" key="5">
    <source>
        <dbReference type="ARBA" id="ARBA00023242"/>
    </source>
</evidence>
<proteinExistence type="predicted"/>